<evidence type="ECO:0000259" key="1">
    <source>
        <dbReference type="Pfam" id="PF18705"/>
    </source>
</evidence>
<protein>
    <submittedName>
        <fullName evidence="2">DUF5643 domain-containing protein</fullName>
    </submittedName>
</protein>
<dbReference type="EMBL" id="JBHIRY010000004">
    <property type="protein sequence ID" value="MFB5759878.1"/>
    <property type="molecule type" value="Genomic_DNA"/>
</dbReference>
<comment type="caution">
    <text evidence="2">The sequence shown here is derived from an EMBL/GenBank/DDBJ whole genome shotgun (WGS) entry which is preliminary data.</text>
</comment>
<reference evidence="2 3" key="1">
    <citation type="submission" date="2024-09" db="EMBL/GenBank/DDBJ databases">
        <title>Paenibacillus zeirhizospherea sp. nov., isolated from surface of the maize (Zea mays) roots in a horticulture field, Hungary.</title>
        <authorList>
            <person name="Marton D."/>
            <person name="Farkas M."/>
            <person name="Bedics A."/>
            <person name="Toth E."/>
            <person name="Tancsics A."/>
            <person name="Boka K."/>
            <person name="Marati G."/>
            <person name="Kriszt B."/>
            <person name="Cserhati M."/>
        </authorList>
    </citation>
    <scope>NUCLEOTIDE SEQUENCE [LARGE SCALE GENOMIC DNA]</scope>
    <source>
        <strain evidence="2 3">JCM 18446</strain>
    </source>
</reference>
<accession>A0ABV5BX67</accession>
<gene>
    <name evidence="2" type="ORF">ACE5LO_05675</name>
</gene>
<dbReference type="SUPFAM" id="SSF88946">
    <property type="entry name" value="Sigma2 domain of RNA polymerase sigma factors"/>
    <property type="match status" value="1"/>
</dbReference>
<dbReference type="InterPro" id="IPR040680">
    <property type="entry name" value="DUF5643"/>
</dbReference>
<dbReference type="RefSeq" id="WP_375519071.1">
    <property type="nucleotide sequence ID" value="NZ_JBHIRY010000004.1"/>
</dbReference>
<name>A0ABV5BX67_9BACL</name>
<dbReference type="InterPro" id="IPR013325">
    <property type="entry name" value="RNA_pol_sigma_r2"/>
</dbReference>
<feature type="domain" description="DUF5643" evidence="1">
    <location>
        <begin position="52"/>
        <end position="124"/>
    </location>
</feature>
<dbReference type="Gene3D" id="1.10.1740.10">
    <property type="match status" value="1"/>
</dbReference>
<evidence type="ECO:0000313" key="2">
    <source>
        <dbReference type="EMBL" id="MFB5759878.1"/>
    </source>
</evidence>
<keyword evidence="3" id="KW-1185">Reference proteome</keyword>
<sequence length="127" mass="14178">MTILKAYKSISTLREPAYFKTWIFRILINECNTLLSKRNRSVGVSEKDIVHLNPKQTITNDSLSFTLSEVDVTPITTNVKYSLNALGKTKLSDDEASALMGHQVAVYDDKGNLLRGLNGEGMLENNE</sequence>
<evidence type="ECO:0000313" key="3">
    <source>
        <dbReference type="Proteomes" id="UP001580430"/>
    </source>
</evidence>
<dbReference type="Proteomes" id="UP001580430">
    <property type="component" value="Unassembled WGS sequence"/>
</dbReference>
<dbReference type="Pfam" id="PF18705">
    <property type="entry name" value="DUF5643"/>
    <property type="match status" value="1"/>
</dbReference>
<proteinExistence type="predicted"/>
<organism evidence="2 3">
    <name type="scientific">Paenibacillus medicaginis</name>
    <dbReference type="NCBI Taxonomy" id="1470560"/>
    <lineage>
        <taxon>Bacteria</taxon>
        <taxon>Bacillati</taxon>
        <taxon>Bacillota</taxon>
        <taxon>Bacilli</taxon>
        <taxon>Bacillales</taxon>
        <taxon>Paenibacillaceae</taxon>
        <taxon>Paenibacillus</taxon>
    </lineage>
</organism>